<gene>
    <name evidence="2" type="ORF">US58_C0012G0055</name>
</gene>
<evidence type="ECO:0000256" key="1">
    <source>
        <dbReference type="SAM" id="Phobius"/>
    </source>
</evidence>
<evidence type="ECO:0000313" key="2">
    <source>
        <dbReference type="EMBL" id="KKQ40846.1"/>
    </source>
</evidence>
<feature type="transmembrane region" description="Helical" evidence="1">
    <location>
        <begin position="99"/>
        <end position="116"/>
    </location>
</feature>
<keyword evidence="1" id="KW-0812">Transmembrane</keyword>
<keyword evidence="1" id="KW-0472">Membrane</keyword>
<dbReference type="EMBL" id="LBTN01000012">
    <property type="protein sequence ID" value="KKQ40846.1"/>
    <property type="molecule type" value="Genomic_DNA"/>
</dbReference>
<keyword evidence="1" id="KW-1133">Transmembrane helix</keyword>
<feature type="transmembrane region" description="Helical" evidence="1">
    <location>
        <begin position="30"/>
        <end position="48"/>
    </location>
</feature>
<evidence type="ECO:0000313" key="3">
    <source>
        <dbReference type="Proteomes" id="UP000034333"/>
    </source>
</evidence>
<comment type="caution">
    <text evidence="2">The sequence shown here is derived from an EMBL/GenBank/DDBJ whole genome shotgun (WGS) entry which is preliminary data.</text>
</comment>
<reference evidence="2 3" key="1">
    <citation type="journal article" date="2015" name="Nature">
        <title>rRNA introns, odd ribosomes, and small enigmatic genomes across a large radiation of phyla.</title>
        <authorList>
            <person name="Brown C.T."/>
            <person name="Hug L.A."/>
            <person name="Thomas B.C."/>
            <person name="Sharon I."/>
            <person name="Castelle C.J."/>
            <person name="Singh A."/>
            <person name="Wilkins M.J."/>
            <person name="Williams K.H."/>
            <person name="Banfield J.F."/>
        </authorList>
    </citation>
    <scope>NUCLEOTIDE SEQUENCE [LARGE SCALE GENOMIC DNA]</scope>
</reference>
<sequence>MIKYIGMGVVLLGAILLSLSNKIRNKFSVRYMSIMLAAVFLLSLSMIFEGEAYTRILDYNFGDQGFLFIFALFSLGAFLAGVFFTILVKRNPIILIKKYWKVFFVAEGISFVGTLASQRSIDVAPSVSYVATVETFVPVFIIFFSLIILVYLSKIAKVGNGVIEAIYREQLDGVWIKIIATVVMGVGVYLIS</sequence>
<organism evidence="2 3">
    <name type="scientific">Candidatus Magasanikbacteria bacterium GW2011_GWA2_37_8</name>
    <dbReference type="NCBI Taxonomy" id="1619036"/>
    <lineage>
        <taxon>Bacteria</taxon>
        <taxon>Candidatus Magasanikiibacteriota</taxon>
    </lineage>
</organism>
<proteinExistence type="predicted"/>
<feature type="transmembrane region" description="Helical" evidence="1">
    <location>
        <begin position="6"/>
        <end position="23"/>
    </location>
</feature>
<dbReference type="Proteomes" id="UP000034333">
    <property type="component" value="Unassembled WGS sequence"/>
</dbReference>
<accession>A0A0G0KJR1</accession>
<protein>
    <submittedName>
        <fullName evidence="2">Uncharacterized protein</fullName>
    </submittedName>
</protein>
<name>A0A0G0KJR1_9BACT</name>
<dbReference type="STRING" id="1619036.US58_C0012G0055"/>
<dbReference type="AlphaFoldDB" id="A0A0G0KJR1"/>
<feature type="transmembrane region" description="Helical" evidence="1">
    <location>
        <begin position="174"/>
        <end position="191"/>
    </location>
</feature>
<feature type="transmembrane region" description="Helical" evidence="1">
    <location>
        <begin position="136"/>
        <end position="153"/>
    </location>
</feature>
<feature type="transmembrane region" description="Helical" evidence="1">
    <location>
        <begin position="68"/>
        <end position="87"/>
    </location>
</feature>